<evidence type="ECO:0000256" key="10">
    <source>
        <dbReference type="ARBA" id="ARBA00023136"/>
    </source>
</evidence>
<dbReference type="InterPro" id="IPR004387">
    <property type="entry name" value="Pept_M50_Zn"/>
</dbReference>
<dbReference type="InterPro" id="IPR036034">
    <property type="entry name" value="PDZ_sf"/>
</dbReference>
<keyword evidence="4" id="KW-0645">Protease</keyword>
<dbReference type="Pfam" id="PF17820">
    <property type="entry name" value="PDZ_6"/>
    <property type="match status" value="1"/>
</dbReference>
<keyword evidence="5 11" id="KW-0812">Transmembrane</keyword>
<comment type="similarity">
    <text evidence="3 11">Belongs to the peptidase M50B family.</text>
</comment>
<keyword evidence="11" id="KW-0479">Metal-binding</keyword>
<keyword evidence="6 11" id="KW-0378">Hydrolase</keyword>
<dbReference type="CDD" id="cd06163">
    <property type="entry name" value="S2P-M50_PDZ_RseP-like"/>
    <property type="match status" value="1"/>
</dbReference>
<evidence type="ECO:0000256" key="5">
    <source>
        <dbReference type="ARBA" id="ARBA00022692"/>
    </source>
</evidence>
<feature type="domain" description="PDZ" evidence="12">
    <location>
        <begin position="160"/>
        <end position="261"/>
    </location>
</feature>
<evidence type="ECO:0000256" key="6">
    <source>
        <dbReference type="ARBA" id="ARBA00022801"/>
    </source>
</evidence>
<dbReference type="PANTHER" id="PTHR42837:SF2">
    <property type="entry name" value="MEMBRANE METALLOPROTEASE ARASP2, CHLOROPLASTIC-RELATED"/>
    <property type="match status" value="1"/>
</dbReference>
<proteinExistence type="inferred from homology"/>
<dbReference type="InterPro" id="IPR041489">
    <property type="entry name" value="PDZ_6"/>
</dbReference>
<dbReference type="SMART" id="SM00228">
    <property type="entry name" value="PDZ"/>
    <property type="match status" value="1"/>
</dbReference>
<feature type="transmembrane region" description="Helical" evidence="11">
    <location>
        <begin position="180"/>
        <end position="200"/>
    </location>
</feature>
<keyword evidence="14" id="KW-1185">Reference proteome</keyword>
<feature type="transmembrane region" description="Helical" evidence="11">
    <location>
        <begin position="347"/>
        <end position="368"/>
    </location>
</feature>
<comment type="subcellular location">
    <subcellularLocation>
        <location evidence="2">Membrane</location>
        <topology evidence="2">Multi-pass membrane protein</topology>
    </subcellularLocation>
</comment>
<dbReference type="InterPro" id="IPR001478">
    <property type="entry name" value="PDZ"/>
</dbReference>
<comment type="cofactor">
    <cofactor evidence="1 11">
        <name>Zn(2+)</name>
        <dbReference type="ChEBI" id="CHEBI:29105"/>
    </cofactor>
</comment>
<dbReference type="Gene3D" id="2.30.42.10">
    <property type="match status" value="1"/>
</dbReference>
<evidence type="ECO:0000313" key="14">
    <source>
        <dbReference type="Proteomes" id="UP001596310"/>
    </source>
</evidence>
<dbReference type="SUPFAM" id="SSF50156">
    <property type="entry name" value="PDZ domain-like"/>
    <property type="match status" value="1"/>
</dbReference>
<keyword evidence="8 11" id="KW-1133">Transmembrane helix</keyword>
<gene>
    <name evidence="13" type="primary">rseP</name>
    <name evidence="13" type="ORF">ACFQHW_05960</name>
</gene>
<reference evidence="14" key="1">
    <citation type="journal article" date="2019" name="Int. J. Syst. Evol. Microbiol.">
        <title>The Global Catalogue of Microorganisms (GCM) 10K type strain sequencing project: providing services to taxonomists for standard genome sequencing and annotation.</title>
        <authorList>
            <consortium name="The Broad Institute Genomics Platform"/>
            <consortium name="The Broad Institute Genome Sequencing Center for Infectious Disease"/>
            <person name="Wu L."/>
            <person name="Ma J."/>
        </authorList>
    </citation>
    <scope>NUCLEOTIDE SEQUENCE [LARGE SCALE GENOMIC DNA]</scope>
    <source>
        <strain evidence="14">CCM 8897</strain>
    </source>
</reference>
<evidence type="ECO:0000256" key="11">
    <source>
        <dbReference type="RuleBase" id="RU362031"/>
    </source>
</evidence>
<evidence type="ECO:0000256" key="7">
    <source>
        <dbReference type="ARBA" id="ARBA00022833"/>
    </source>
</evidence>
<dbReference type="EMBL" id="JBHSSM010000015">
    <property type="protein sequence ID" value="MFC6315116.1"/>
    <property type="molecule type" value="Genomic_DNA"/>
</dbReference>
<evidence type="ECO:0000256" key="4">
    <source>
        <dbReference type="ARBA" id="ARBA00022670"/>
    </source>
</evidence>
<dbReference type="RefSeq" id="WP_125596221.1">
    <property type="nucleotide sequence ID" value="NZ_JBHSSM010000015.1"/>
</dbReference>
<comment type="caution">
    <text evidence="13">The sequence shown here is derived from an EMBL/GenBank/DDBJ whole genome shotgun (WGS) entry which is preliminary data.</text>
</comment>
<evidence type="ECO:0000256" key="8">
    <source>
        <dbReference type="ARBA" id="ARBA00022989"/>
    </source>
</evidence>
<dbReference type="Pfam" id="PF02163">
    <property type="entry name" value="Peptidase_M50"/>
    <property type="match status" value="1"/>
</dbReference>
<dbReference type="InterPro" id="IPR008915">
    <property type="entry name" value="Peptidase_M50"/>
</dbReference>
<accession>A0ABW1UN50</accession>
<evidence type="ECO:0000256" key="2">
    <source>
        <dbReference type="ARBA" id="ARBA00004141"/>
    </source>
</evidence>
<feature type="transmembrane region" description="Helical" evidence="11">
    <location>
        <begin position="6"/>
        <end position="26"/>
    </location>
</feature>
<dbReference type="Proteomes" id="UP001596310">
    <property type="component" value="Unassembled WGS sequence"/>
</dbReference>
<keyword evidence="9 11" id="KW-0482">Metalloprotease</keyword>
<feature type="transmembrane region" description="Helical" evidence="11">
    <location>
        <begin position="397"/>
        <end position="416"/>
    </location>
</feature>
<evidence type="ECO:0000256" key="3">
    <source>
        <dbReference type="ARBA" id="ARBA00007931"/>
    </source>
</evidence>
<dbReference type="PROSITE" id="PS50106">
    <property type="entry name" value="PDZ"/>
    <property type="match status" value="1"/>
</dbReference>
<dbReference type="PANTHER" id="PTHR42837">
    <property type="entry name" value="REGULATOR OF SIGMA-E PROTEASE RSEP"/>
    <property type="match status" value="1"/>
</dbReference>
<evidence type="ECO:0000259" key="12">
    <source>
        <dbReference type="PROSITE" id="PS50106"/>
    </source>
</evidence>
<keyword evidence="10 11" id="KW-0472">Membrane</keyword>
<evidence type="ECO:0000256" key="1">
    <source>
        <dbReference type="ARBA" id="ARBA00001947"/>
    </source>
</evidence>
<evidence type="ECO:0000256" key="9">
    <source>
        <dbReference type="ARBA" id="ARBA00023049"/>
    </source>
</evidence>
<dbReference type="GO" id="GO:0008237">
    <property type="term" value="F:metallopeptidase activity"/>
    <property type="evidence" value="ECO:0007669"/>
    <property type="project" value="UniProtKB-KW"/>
</dbReference>
<evidence type="ECO:0000313" key="13">
    <source>
        <dbReference type="EMBL" id="MFC6315116.1"/>
    </source>
</evidence>
<organism evidence="13 14">
    <name type="scientific">Lapidilactobacillus achengensis</name>
    <dbReference type="NCBI Taxonomy" id="2486000"/>
    <lineage>
        <taxon>Bacteria</taxon>
        <taxon>Bacillati</taxon>
        <taxon>Bacillota</taxon>
        <taxon>Bacilli</taxon>
        <taxon>Lactobacillales</taxon>
        <taxon>Lactobacillaceae</taxon>
        <taxon>Lapidilactobacillus</taxon>
    </lineage>
</organism>
<dbReference type="EC" id="3.4.24.-" evidence="11"/>
<sequence>MLKTILIFLIIFSILVVFHEFGHYYVARRSGILVREFSIGFGPKMVSWRRNHTTFTIRWLPIGGYVRMAGAEDDDSAIEPGTSGTVQLNDAGVVTVIDISEESGNLSGIPLQIGKADLVDALTISGNENADPDQPRTYQVDHDALIIEKDGTEVQIAPRDVQFQSATVGRRILTNFAGPFNNFLLAIVGFMIVAFLQGGVVSSSNAIGTVTSDSVAAQAGLKAGDQITQVNGQATANWTELVTAIQKRYGQQTTITYQRDKATATTTLTPKTVTDRSSKTKYGQIGITNAVDRSLGAKLKYGFTATWDLAGRILQVLGSFFTGGFSLNKLSGPVGIYNSTAQVVSGGLVNIVYFLAMLSINLGLVNLVPIPGLDGGKILLNLIEAIRRKPIPVEKEGIITLIGAGFLLILMVAVTWNDIVRYFIK</sequence>
<keyword evidence="7 11" id="KW-0862">Zinc</keyword>
<name>A0ABW1UN50_9LACO</name>
<dbReference type="NCBIfam" id="TIGR00054">
    <property type="entry name" value="RIP metalloprotease RseP"/>
    <property type="match status" value="1"/>
</dbReference>
<protein>
    <recommendedName>
        <fullName evidence="11">Zinc metalloprotease</fullName>
        <ecNumber evidence="11">3.4.24.-</ecNumber>
    </recommendedName>
</protein>